<dbReference type="EMBL" id="UINC01179338">
    <property type="protein sequence ID" value="SVD87972.1"/>
    <property type="molecule type" value="Genomic_DNA"/>
</dbReference>
<feature type="non-terminal residue" evidence="1">
    <location>
        <position position="1"/>
    </location>
</feature>
<gene>
    <name evidence="1" type="ORF">METZ01_LOCUS440826</name>
</gene>
<evidence type="ECO:0000313" key="1">
    <source>
        <dbReference type="EMBL" id="SVD87972.1"/>
    </source>
</evidence>
<organism evidence="1">
    <name type="scientific">marine metagenome</name>
    <dbReference type="NCBI Taxonomy" id="408172"/>
    <lineage>
        <taxon>unclassified sequences</taxon>
        <taxon>metagenomes</taxon>
        <taxon>ecological metagenomes</taxon>
    </lineage>
</organism>
<feature type="non-terminal residue" evidence="1">
    <location>
        <position position="28"/>
    </location>
</feature>
<name>A0A382YXJ2_9ZZZZ</name>
<proteinExistence type="predicted"/>
<accession>A0A382YXJ2</accession>
<protein>
    <submittedName>
        <fullName evidence="1">Uncharacterized protein</fullName>
    </submittedName>
</protein>
<reference evidence="1" key="1">
    <citation type="submission" date="2018-05" db="EMBL/GenBank/DDBJ databases">
        <authorList>
            <person name="Lanie J.A."/>
            <person name="Ng W.-L."/>
            <person name="Kazmierczak K.M."/>
            <person name="Andrzejewski T.M."/>
            <person name="Davidsen T.M."/>
            <person name="Wayne K.J."/>
            <person name="Tettelin H."/>
            <person name="Glass J.I."/>
            <person name="Rusch D."/>
            <person name="Podicherti R."/>
            <person name="Tsui H.-C.T."/>
            <person name="Winkler M.E."/>
        </authorList>
    </citation>
    <scope>NUCLEOTIDE SEQUENCE</scope>
</reference>
<sequence length="28" mass="3381">PLKKLNYCTLIWAYCTRLKSIRKSQHLC</sequence>
<dbReference type="AlphaFoldDB" id="A0A382YXJ2"/>